<dbReference type="InterPro" id="IPR029498">
    <property type="entry name" value="HeLo_dom"/>
</dbReference>
<dbReference type="EMBL" id="MDDG01000009">
    <property type="protein sequence ID" value="OQE37783.1"/>
    <property type="molecule type" value="Genomic_DNA"/>
</dbReference>
<dbReference type="InterPro" id="IPR038305">
    <property type="entry name" value="HeLo_sf"/>
</dbReference>
<dbReference type="Pfam" id="PF14479">
    <property type="entry name" value="HeLo"/>
    <property type="match status" value="1"/>
</dbReference>
<gene>
    <name evidence="2" type="ORF">PENCOP_c009G00143</name>
</gene>
<dbReference type="STRING" id="36646.A0A1V6UIE8"/>
<sequence length="289" mass="31804">MAEAFGIVSGAVGIAGIFSTCMECFDYIQIGRHFGQDSQTSYLMLSGLKLRLSRWGEAVHLYTDPQLGRPEASRADLQLAKDTLYQILVLMADSGRLSRRFRLGAKVEVDSSSLQEPATKTTLDYLMREQARRRQKGTSLIKVTSWALYNKSHLNSLVEDASKLLNYLEMTFPAPEAQSSLAELEIREICKRAQGQQSTILSLINELPAVVDKALQAQAAKMIERKGISIGSLVVTENAGARNGNFYGVAWMGEGQLPQSSSSIRIDSVQANGNVRVMTGDIYGEIIDF</sequence>
<accession>A0A1V6UIE8</accession>
<evidence type="ECO:0000259" key="1">
    <source>
        <dbReference type="Pfam" id="PF14479"/>
    </source>
</evidence>
<name>A0A1V6UIE8_9EURO</name>
<reference evidence="3" key="1">
    <citation type="journal article" date="2017" name="Nat. Microbiol.">
        <title>Global analysis of biosynthetic gene clusters reveals vast potential of secondary metabolite production in Penicillium species.</title>
        <authorList>
            <person name="Nielsen J.C."/>
            <person name="Grijseels S."/>
            <person name="Prigent S."/>
            <person name="Ji B."/>
            <person name="Dainat J."/>
            <person name="Nielsen K.F."/>
            <person name="Frisvad J.C."/>
            <person name="Workman M."/>
            <person name="Nielsen J."/>
        </authorList>
    </citation>
    <scope>NUCLEOTIDE SEQUENCE [LARGE SCALE GENOMIC DNA]</scope>
    <source>
        <strain evidence="3">IBT 31321</strain>
    </source>
</reference>
<dbReference type="AlphaFoldDB" id="A0A1V6UIE8"/>
<dbReference type="Proteomes" id="UP000191500">
    <property type="component" value="Unassembled WGS sequence"/>
</dbReference>
<comment type="caution">
    <text evidence="2">The sequence shown here is derived from an EMBL/GenBank/DDBJ whole genome shotgun (WGS) entry which is preliminary data.</text>
</comment>
<dbReference type="PANTHER" id="PTHR37542:SF3">
    <property type="entry name" value="PRION-INHIBITION AND PROPAGATION HELO DOMAIN-CONTAINING PROTEIN"/>
    <property type="match status" value="1"/>
</dbReference>
<protein>
    <recommendedName>
        <fullName evidence="1">Prion-inhibition and propagation HeLo domain-containing protein</fullName>
    </recommendedName>
</protein>
<feature type="domain" description="Prion-inhibition and propagation HeLo" evidence="1">
    <location>
        <begin position="6"/>
        <end position="189"/>
    </location>
</feature>
<dbReference type="PANTHER" id="PTHR37542">
    <property type="entry name" value="HELO DOMAIN-CONTAINING PROTEIN-RELATED"/>
    <property type="match status" value="1"/>
</dbReference>
<evidence type="ECO:0000313" key="2">
    <source>
        <dbReference type="EMBL" id="OQE37783.1"/>
    </source>
</evidence>
<organism evidence="2 3">
    <name type="scientific">Penicillium coprophilum</name>
    <dbReference type="NCBI Taxonomy" id="36646"/>
    <lineage>
        <taxon>Eukaryota</taxon>
        <taxon>Fungi</taxon>
        <taxon>Dikarya</taxon>
        <taxon>Ascomycota</taxon>
        <taxon>Pezizomycotina</taxon>
        <taxon>Eurotiomycetes</taxon>
        <taxon>Eurotiomycetidae</taxon>
        <taxon>Eurotiales</taxon>
        <taxon>Aspergillaceae</taxon>
        <taxon>Penicillium</taxon>
    </lineage>
</organism>
<evidence type="ECO:0000313" key="3">
    <source>
        <dbReference type="Proteomes" id="UP000191500"/>
    </source>
</evidence>
<keyword evidence="3" id="KW-1185">Reference proteome</keyword>
<proteinExistence type="predicted"/>
<dbReference type="Gene3D" id="1.20.120.1020">
    <property type="entry name" value="Prion-inhibition and propagation, HeLo domain"/>
    <property type="match status" value="1"/>
</dbReference>